<gene>
    <name evidence="10" type="ORF">SAMN02910265_00812</name>
</gene>
<dbReference type="AlphaFoldDB" id="A0A1H6IDJ8"/>
<dbReference type="Gene3D" id="3.90.550.10">
    <property type="entry name" value="Spore Coat Polysaccharide Biosynthesis Protein SpsA, Chain A"/>
    <property type="match status" value="1"/>
</dbReference>
<dbReference type="InterPro" id="IPR051161">
    <property type="entry name" value="Mannose-6P_isomerase_type2"/>
</dbReference>
<dbReference type="Pfam" id="PF00483">
    <property type="entry name" value="NTP_transferase"/>
    <property type="match status" value="1"/>
</dbReference>
<feature type="domain" description="MannoseP isomerase/GMP-like beta-helix" evidence="9">
    <location>
        <begin position="295"/>
        <end position="349"/>
    </location>
</feature>
<dbReference type="GO" id="GO:0004475">
    <property type="term" value="F:mannose-1-phosphate guanylyltransferase (GTP) activity"/>
    <property type="evidence" value="ECO:0007669"/>
    <property type="project" value="UniProtKB-EC"/>
</dbReference>
<dbReference type="SUPFAM" id="SSF159283">
    <property type="entry name" value="Guanosine diphospho-D-mannose pyrophosphorylase/mannose-6-phosphate isomerase linker domain"/>
    <property type="match status" value="1"/>
</dbReference>
<dbReference type="GO" id="GO:0009298">
    <property type="term" value="P:GDP-mannose biosynthetic process"/>
    <property type="evidence" value="ECO:0007669"/>
    <property type="project" value="TreeGrafter"/>
</dbReference>
<evidence type="ECO:0000256" key="3">
    <source>
        <dbReference type="ARBA" id="ARBA00022679"/>
    </source>
</evidence>
<dbReference type="PANTHER" id="PTHR46390">
    <property type="entry name" value="MANNOSE-1-PHOSPHATE GUANYLYLTRANSFERASE"/>
    <property type="match status" value="1"/>
</dbReference>
<dbReference type="GO" id="GO:0005525">
    <property type="term" value="F:GTP binding"/>
    <property type="evidence" value="ECO:0007669"/>
    <property type="project" value="UniProtKB-KW"/>
</dbReference>
<dbReference type="Pfam" id="PF22640">
    <property type="entry name" value="ManC_GMP_beta-helix"/>
    <property type="match status" value="1"/>
</dbReference>
<evidence type="ECO:0000313" key="11">
    <source>
        <dbReference type="Proteomes" id="UP000183190"/>
    </source>
</evidence>
<keyword evidence="3 10" id="KW-0808">Transferase</keyword>
<evidence type="ECO:0000256" key="7">
    <source>
        <dbReference type="ARBA" id="ARBA00047343"/>
    </source>
</evidence>
<evidence type="ECO:0000256" key="4">
    <source>
        <dbReference type="ARBA" id="ARBA00022695"/>
    </source>
</evidence>
<evidence type="ECO:0000259" key="8">
    <source>
        <dbReference type="Pfam" id="PF00483"/>
    </source>
</evidence>
<keyword evidence="6" id="KW-0342">GTP-binding</keyword>
<dbReference type="EC" id="2.7.7.13" evidence="2"/>
<keyword evidence="5" id="KW-0547">Nucleotide-binding</keyword>
<organism evidence="10 11">
    <name type="scientific">Ruminococcus flavefaciens</name>
    <dbReference type="NCBI Taxonomy" id="1265"/>
    <lineage>
        <taxon>Bacteria</taxon>
        <taxon>Bacillati</taxon>
        <taxon>Bacillota</taxon>
        <taxon>Clostridia</taxon>
        <taxon>Eubacteriales</taxon>
        <taxon>Oscillospiraceae</taxon>
        <taxon>Ruminococcus</taxon>
    </lineage>
</organism>
<dbReference type="InterPro" id="IPR049577">
    <property type="entry name" value="GMPP_N"/>
</dbReference>
<dbReference type="InterPro" id="IPR054566">
    <property type="entry name" value="ManC/GMP-like_b-helix"/>
</dbReference>
<proteinExistence type="inferred from homology"/>
<dbReference type="FunFam" id="3.90.550.10:FF:000046">
    <property type="entry name" value="Mannose-1-phosphate guanylyltransferase (GDP)"/>
    <property type="match status" value="1"/>
</dbReference>
<dbReference type="InterPro" id="IPR005835">
    <property type="entry name" value="NTP_transferase_dom"/>
</dbReference>
<name>A0A1H6IDJ8_RUMFL</name>
<accession>A0A1H6IDJ8</accession>
<keyword evidence="4 10" id="KW-0548">Nucleotidyltransferase</keyword>
<dbReference type="InterPro" id="IPR029044">
    <property type="entry name" value="Nucleotide-diphossugar_trans"/>
</dbReference>
<evidence type="ECO:0000256" key="5">
    <source>
        <dbReference type="ARBA" id="ARBA00022741"/>
    </source>
</evidence>
<feature type="domain" description="Nucleotidyl transferase" evidence="8">
    <location>
        <begin position="5"/>
        <end position="278"/>
    </location>
</feature>
<evidence type="ECO:0000256" key="2">
    <source>
        <dbReference type="ARBA" id="ARBA00012387"/>
    </source>
</evidence>
<evidence type="ECO:0000259" key="9">
    <source>
        <dbReference type="Pfam" id="PF22640"/>
    </source>
</evidence>
<evidence type="ECO:0000256" key="1">
    <source>
        <dbReference type="ARBA" id="ARBA00006115"/>
    </source>
</evidence>
<dbReference type="OrthoDB" id="9806359at2"/>
<dbReference type="PANTHER" id="PTHR46390:SF1">
    <property type="entry name" value="MANNOSE-1-PHOSPHATE GUANYLYLTRANSFERASE"/>
    <property type="match status" value="1"/>
</dbReference>
<dbReference type="RefSeq" id="WP_074714606.1">
    <property type="nucleotide sequence ID" value="NZ_FNWV01000002.1"/>
</dbReference>
<dbReference type="CDD" id="cd02509">
    <property type="entry name" value="GDP-M1P_Guanylyltransferase"/>
    <property type="match status" value="1"/>
</dbReference>
<protein>
    <recommendedName>
        <fullName evidence="2">mannose-1-phosphate guanylyltransferase</fullName>
        <ecNumber evidence="2">2.7.7.13</ecNumber>
    </recommendedName>
</protein>
<evidence type="ECO:0000256" key="6">
    <source>
        <dbReference type="ARBA" id="ARBA00023134"/>
    </source>
</evidence>
<dbReference type="EMBL" id="FNWV01000002">
    <property type="protein sequence ID" value="SEH46454.1"/>
    <property type="molecule type" value="Genomic_DNA"/>
</dbReference>
<comment type="catalytic activity">
    <reaction evidence="7">
        <text>alpha-D-mannose 1-phosphate + GTP + H(+) = GDP-alpha-D-mannose + diphosphate</text>
        <dbReference type="Rhea" id="RHEA:15229"/>
        <dbReference type="ChEBI" id="CHEBI:15378"/>
        <dbReference type="ChEBI" id="CHEBI:33019"/>
        <dbReference type="ChEBI" id="CHEBI:37565"/>
        <dbReference type="ChEBI" id="CHEBI:57527"/>
        <dbReference type="ChEBI" id="CHEBI:58409"/>
        <dbReference type="EC" id="2.7.7.13"/>
    </reaction>
</comment>
<dbReference type="SUPFAM" id="SSF53448">
    <property type="entry name" value="Nucleotide-diphospho-sugar transferases"/>
    <property type="match status" value="1"/>
</dbReference>
<comment type="similarity">
    <text evidence="1">Belongs to the mannose-6-phosphate isomerase type 2 family.</text>
</comment>
<reference evidence="10 11" key="1">
    <citation type="submission" date="2016-10" db="EMBL/GenBank/DDBJ databases">
        <authorList>
            <person name="de Groot N.N."/>
        </authorList>
    </citation>
    <scope>NUCLEOTIDE SEQUENCE [LARGE SCALE GENOMIC DNA]</scope>
    <source>
        <strain evidence="10 11">YAD2003</strain>
    </source>
</reference>
<sequence length="358" mass="39317">MNHYGVIMAGGGGTRFWPLSRQKTPKQLLNLSGKDLMVNEAVERMATVIGKSNIFIVTADVQAPAMITATHGKVFPMNILAEPAARNTAACIGYAAMEIYRKYGDGVMIITPADHYIENVHALTEIFKTAILIAEEQDKFVTIGLKPTFPSTGFGYIKYDATVSDAVKPVIEFKEKPDEETAKKYIESGRYAWNSGMFIWKASLILKKLKEYVPDIYADLKKIGDAMNTPSEQEVLNDVYPNIRKISIDYAVMEPSAAKGDILVIPGDCGWNDVGSWDMMDVLHTPNEDGNILLGDVVAIDSKDSVIYSSGKTVTAVDVEGLVIVETPDAIMVCKKEKAQNVKKIVDALNEAGRKELL</sequence>
<dbReference type="Proteomes" id="UP000183190">
    <property type="component" value="Unassembled WGS sequence"/>
</dbReference>
<evidence type="ECO:0000313" key="10">
    <source>
        <dbReference type="EMBL" id="SEH46454.1"/>
    </source>
</evidence>